<dbReference type="GO" id="GO:0000162">
    <property type="term" value="P:L-tryptophan biosynthetic process"/>
    <property type="evidence" value="ECO:0007669"/>
    <property type="project" value="UniProtKB-KW"/>
</dbReference>
<dbReference type="InterPro" id="IPR011060">
    <property type="entry name" value="RibuloseP-bd_barrel"/>
</dbReference>
<dbReference type="FunFam" id="3.40.50.880:FF:000031">
    <property type="entry name" value="Multifunctional tryptophan biosynthesis protein"/>
    <property type="match status" value="1"/>
</dbReference>
<dbReference type="InterPro" id="IPR045186">
    <property type="entry name" value="Indole-3-glycerol_P_synth"/>
</dbReference>
<dbReference type="InterPro" id="IPR006221">
    <property type="entry name" value="TrpG/PapA_dom"/>
</dbReference>
<evidence type="ECO:0000256" key="17">
    <source>
        <dbReference type="ARBA" id="ARBA00023239"/>
    </source>
</evidence>
<dbReference type="PANTHER" id="PTHR22854">
    <property type="entry name" value="TRYPTOPHAN BIOSYNTHESIS PROTEIN"/>
    <property type="match status" value="1"/>
</dbReference>
<feature type="region of interest" description="Disordered" evidence="20">
    <location>
        <begin position="861"/>
        <end position="880"/>
    </location>
</feature>
<feature type="domain" description="Indole-3-glycerol phosphate synthase" evidence="22">
    <location>
        <begin position="244"/>
        <end position="504"/>
    </location>
</feature>
<name>A0AAD4GJT2_BOLED</name>
<feature type="compositionally biased region" description="Basic and acidic residues" evidence="20">
    <location>
        <begin position="617"/>
        <end position="640"/>
    </location>
</feature>
<dbReference type="AlphaFoldDB" id="A0AAD4GJT2"/>
<evidence type="ECO:0000256" key="1">
    <source>
        <dbReference type="ARBA" id="ARBA00001164"/>
    </source>
</evidence>
<reference evidence="24" key="1">
    <citation type="submission" date="2019-10" db="EMBL/GenBank/DDBJ databases">
        <authorList>
            <consortium name="DOE Joint Genome Institute"/>
            <person name="Kuo A."/>
            <person name="Miyauchi S."/>
            <person name="Kiss E."/>
            <person name="Drula E."/>
            <person name="Kohler A."/>
            <person name="Sanchez-Garcia M."/>
            <person name="Andreopoulos B."/>
            <person name="Barry K.W."/>
            <person name="Bonito G."/>
            <person name="Buee M."/>
            <person name="Carver A."/>
            <person name="Chen C."/>
            <person name="Cichocki N."/>
            <person name="Clum A."/>
            <person name="Culley D."/>
            <person name="Crous P.W."/>
            <person name="Fauchery L."/>
            <person name="Girlanda M."/>
            <person name="Hayes R."/>
            <person name="Keri Z."/>
            <person name="LaButti K."/>
            <person name="Lipzen A."/>
            <person name="Lombard V."/>
            <person name="Magnuson J."/>
            <person name="Maillard F."/>
            <person name="Morin E."/>
            <person name="Murat C."/>
            <person name="Nolan M."/>
            <person name="Ohm R."/>
            <person name="Pangilinan J."/>
            <person name="Pereira M."/>
            <person name="Perotto S."/>
            <person name="Peter M."/>
            <person name="Riley R."/>
            <person name="Sitrit Y."/>
            <person name="Stielow B."/>
            <person name="Szollosi G."/>
            <person name="Zifcakova L."/>
            <person name="Stursova M."/>
            <person name="Spatafora J.W."/>
            <person name="Tedersoo L."/>
            <person name="Vaario L.-M."/>
            <person name="Yamada A."/>
            <person name="Yan M."/>
            <person name="Wang P."/>
            <person name="Xu J."/>
            <person name="Bruns T."/>
            <person name="Baldrian P."/>
            <person name="Vilgalys R."/>
            <person name="Henrissat B."/>
            <person name="Grigoriev I.V."/>
            <person name="Hibbett D."/>
            <person name="Nagy L.G."/>
            <person name="Martin F.M."/>
        </authorList>
    </citation>
    <scope>NUCLEOTIDE SEQUENCE</scope>
    <source>
        <strain evidence="24">BED1</strain>
    </source>
</reference>
<dbReference type="InterPro" id="IPR029062">
    <property type="entry name" value="Class_I_gatase-like"/>
</dbReference>
<evidence type="ECO:0000256" key="6">
    <source>
        <dbReference type="ARBA" id="ARBA00004873"/>
    </source>
</evidence>
<evidence type="ECO:0000256" key="4">
    <source>
        <dbReference type="ARBA" id="ARBA00004664"/>
    </source>
</evidence>
<feature type="region of interest" description="Disordered" evidence="20">
    <location>
        <begin position="572"/>
        <end position="641"/>
    </location>
</feature>
<evidence type="ECO:0000259" key="23">
    <source>
        <dbReference type="Pfam" id="PF00697"/>
    </source>
</evidence>
<feature type="compositionally biased region" description="Basic and acidic residues" evidence="20">
    <location>
        <begin position="582"/>
        <end position="607"/>
    </location>
</feature>
<dbReference type="PROSITE" id="PS51273">
    <property type="entry name" value="GATASE_TYPE_1"/>
    <property type="match status" value="1"/>
</dbReference>
<protein>
    <recommendedName>
        <fullName evidence="10">Multifunctional tryptophan biosynthesis protein</fullName>
        <ecNumber evidence="8">4.1.1.48</ecNumber>
        <ecNumber evidence="7">4.1.3.27</ecNumber>
        <ecNumber evidence="9">5.3.1.24</ecNumber>
    </recommendedName>
</protein>
<dbReference type="Proteomes" id="UP001194468">
    <property type="component" value="Unassembled WGS sequence"/>
</dbReference>
<dbReference type="GO" id="GO:0004425">
    <property type="term" value="F:indole-3-glycerol-phosphate synthase activity"/>
    <property type="evidence" value="ECO:0007669"/>
    <property type="project" value="UniProtKB-EC"/>
</dbReference>
<comment type="catalytic activity">
    <reaction evidence="2">
        <text>1-(2-carboxyphenylamino)-1-deoxy-D-ribulose 5-phosphate + H(+) = (1S,2R)-1-C-(indol-3-yl)glycerol 3-phosphate + CO2 + H2O</text>
        <dbReference type="Rhea" id="RHEA:23476"/>
        <dbReference type="ChEBI" id="CHEBI:15377"/>
        <dbReference type="ChEBI" id="CHEBI:15378"/>
        <dbReference type="ChEBI" id="CHEBI:16526"/>
        <dbReference type="ChEBI" id="CHEBI:58613"/>
        <dbReference type="ChEBI" id="CHEBI:58866"/>
        <dbReference type="EC" id="4.1.1.48"/>
    </reaction>
</comment>
<dbReference type="InterPro" id="IPR001240">
    <property type="entry name" value="PRAI_dom"/>
</dbReference>
<reference evidence="24" key="2">
    <citation type="journal article" date="2020" name="Nat. Commun.">
        <title>Large-scale genome sequencing of mycorrhizal fungi provides insights into the early evolution of symbiotic traits.</title>
        <authorList>
            <person name="Miyauchi S."/>
            <person name="Kiss E."/>
            <person name="Kuo A."/>
            <person name="Drula E."/>
            <person name="Kohler A."/>
            <person name="Sanchez-Garcia M."/>
            <person name="Morin E."/>
            <person name="Andreopoulos B."/>
            <person name="Barry K.W."/>
            <person name="Bonito G."/>
            <person name="Buee M."/>
            <person name="Carver A."/>
            <person name="Chen C."/>
            <person name="Cichocki N."/>
            <person name="Clum A."/>
            <person name="Culley D."/>
            <person name="Crous P.W."/>
            <person name="Fauchery L."/>
            <person name="Girlanda M."/>
            <person name="Hayes R.D."/>
            <person name="Keri Z."/>
            <person name="LaButti K."/>
            <person name="Lipzen A."/>
            <person name="Lombard V."/>
            <person name="Magnuson J."/>
            <person name="Maillard F."/>
            <person name="Murat C."/>
            <person name="Nolan M."/>
            <person name="Ohm R.A."/>
            <person name="Pangilinan J."/>
            <person name="Pereira M.F."/>
            <person name="Perotto S."/>
            <person name="Peter M."/>
            <person name="Pfister S."/>
            <person name="Riley R."/>
            <person name="Sitrit Y."/>
            <person name="Stielow J.B."/>
            <person name="Szollosi G."/>
            <person name="Zifcakova L."/>
            <person name="Stursova M."/>
            <person name="Spatafora J.W."/>
            <person name="Tedersoo L."/>
            <person name="Vaario L.M."/>
            <person name="Yamada A."/>
            <person name="Yan M."/>
            <person name="Wang P."/>
            <person name="Xu J."/>
            <person name="Bruns T."/>
            <person name="Baldrian P."/>
            <person name="Vilgalys R."/>
            <person name="Dunand C."/>
            <person name="Henrissat B."/>
            <person name="Grigoriev I.V."/>
            <person name="Hibbett D."/>
            <person name="Nagy L.G."/>
            <person name="Martin F.M."/>
        </authorList>
    </citation>
    <scope>NUCLEOTIDE SEQUENCE</scope>
    <source>
        <strain evidence="24">BED1</strain>
    </source>
</reference>
<dbReference type="CDD" id="cd01743">
    <property type="entry name" value="GATase1_Anthranilate_Synthase"/>
    <property type="match status" value="1"/>
</dbReference>
<feature type="domain" description="N-(5'phosphoribosyl) anthranilate isomerase (PRAI)" evidence="23">
    <location>
        <begin position="666"/>
        <end position="779"/>
    </location>
</feature>
<dbReference type="FunFam" id="3.20.20.70:FF:000136">
    <property type="entry name" value="Multifunctional tryptophan biosynthesis protein"/>
    <property type="match status" value="1"/>
</dbReference>
<comment type="caution">
    <text evidence="24">The sequence shown here is derived from an EMBL/GenBank/DDBJ whole genome shotgun (WGS) entry which is preliminary data.</text>
</comment>
<comment type="function">
    <text evidence="3">Trifunctional enzyme bearing the Gln amidotransferase (GATase) domain of anthranilate synthase, indole-glycerolphosphate synthase, and phosphoribosylanthranilate isomerase activities.</text>
</comment>
<dbReference type="PANTHER" id="PTHR22854:SF2">
    <property type="entry name" value="INDOLE-3-GLYCEROL-PHOSPHATE SYNTHASE"/>
    <property type="match status" value="1"/>
</dbReference>
<sequence>MSLPAALAKPVECLLIDNFDSFTWNLYQQLSLLGANVTVIRNDAIPAAALPQLDIKSLIISPGPGHPTTDSGISRDAIRYFTGKVPVLGVCMGLECIVDVYGGTIAYAGEIKHGKLSPIRHDSRGCFKGIPQSILSTRYHSLSASLKTLPRQLMVTCVTAESGVIMGVRHREFVLEAVQYHPESILSEGGDAFLRNFLSLKGGTWEENPETLVLDDALPPFPYDALVPKVENATELKTKVPSILERIYAQRLKDVEHAKGLPGASPRDLDAFLTLHLAPPLVPLVARLKARSPALMAEIKRASPSKGDIAPNANAAHQALAYALAGAAVISVLTEPTWFKGTLLDMRLARQAIDSLPNRPAILRKDFILDEYQIAEARLWGADTVLLIVAMLPPARLHALYAYSVSLGMEPLVEVHTTDEMCVALELGANVIGVNNRNLHDFNVDMGTTSRLADMARGDVVICALSGISGPEDVRGYAEQGVGAVLVGEALMRAEDPRVFIHHLLDWPLPEEEKGDGQVLAKICGIRSVEDALVAAEAGADLLGFIFVPSSKRYISVDVARSIASAIHAFRSSSNAPPSEKVNVDSEEKTEAGAEADKETKTEKETDPEAETETEVEAEKVAEKEAEKETKMEMETEGRTGAKAQVAVGQHVGNAPWFVTHARRLERTLANRRPLLVGVFQNAPLHVVQETVARVGLDLVQLHGSEPVEWARFIGVPVVRVFHVSPGAGTGDAKEVVAKADSLQDATRPGLHGFVLLDAQRSDGLSGGSGKTLDWTRARTLVDAGELDGQKEHEQEPKTENGEERGRKEGRKDGNDKDANMDTARMPIILAGGLTPVNVAEAIAQVRPWAVDVCGGVELADGTGKDAEKTSRDPASGAISGPQTRFFPQSILILYRGVGVVLVRTLSFIVGVCDHLPPPFPLLDVAILAPVHIAGWNYTSVPELVVFPEIVPREDAQALCDLIARVHNASDPCDIERCLRNLALAWEDYYLPKFPVPFFQVRVADVRATGGSLSTALGLYEEVLRSIIVGPQAASFALFVSKLRIQAHGDAAKEGEGLDRSTDRTLTFLSLSHLSHPRCHLIHAAVKSDSLRFFQNWKPARAFANPFSWPMLPACAPDILSDWRMSRNQRQLLNYTWLQALHLDQCCELVPESVEALTRYGFIPSLVQFAPGSDVNDPEVLINLLLDLDEACALSFSPTED</sequence>
<dbReference type="PRINTS" id="PR00097">
    <property type="entry name" value="ANTSNTHASEII"/>
</dbReference>
<feature type="compositionally biased region" description="Basic and acidic residues" evidence="20">
    <location>
        <begin position="788"/>
        <end position="820"/>
    </location>
</feature>
<evidence type="ECO:0000256" key="11">
    <source>
        <dbReference type="ARBA" id="ARBA00022605"/>
    </source>
</evidence>
<keyword evidence="17" id="KW-0456">Lyase</keyword>
<evidence type="ECO:0000256" key="9">
    <source>
        <dbReference type="ARBA" id="ARBA00012572"/>
    </source>
</evidence>
<evidence type="ECO:0000256" key="18">
    <source>
        <dbReference type="ARBA" id="ARBA00023268"/>
    </source>
</evidence>
<comment type="pathway">
    <text evidence="6">Amino-acid biosynthesis; L-tryptophan biosynthesis; L-tryptophan from chorismate: step 1/5.</text>
</comment>
<dbReference type="PROSITE" id="PS00614">
    <property type="entry name" value="IGPS"/>
    <property type="match status" value="1"/>
</dbReference>
<evidence type="ECO:0000256" key="14">
    <source>
        <dbReference type="ARBA" id="ARBA00022962"/>
    </source>
</evidence>
<keyword evidence="25" id="KW-1185">Reference proteome</keyword>
<evidence type="ECO:0000256" key="2">
    <source>
        <dbReference type="ARBA" id="ARBA00001633"/>
    </source>
</evidence>
<dbReference type="SUPFAM" id="SSF52317">
    <property type="entry name" value="Class I glutamine amidotransferase-like"/>
    <property type="match status" value="1"/>
</dbReference>
<feature type="domain" description="Glutamine amidotransferase" evidence="21">
    <location>
        <begin position="14"/>
        <end position="198"/>
    </location>
</feature>
<dbReference type="GO" id="GO:0004640">
    <property type="term" value="F:phosphoribosylanthranilate isomerase activity"/>
    <property type="evidence" value="ECO:0007669"/>
    <property type="project" value="UniProtKB-EC"/>
</dbReference>
<dbReference type="EC" id="4.1.3.27" evidence="7"/>
<keyword evidence="14" id="KW-0315">Glutamine amidotransferase</keyword>
<evidence type="ECO:0000256" key="20">
    <source>
        <dbReference type="SAM" id="MobiDB-lite"/>
    </source>
</evidence>
<feature type="region of interest" description="Disordered" evidence="20">
    <location>
        <begin position="784"/>
        <end position="821"/>
    </location>
</feature>
<dbReference type="Pfam" id="PF00117">
    <property type="entry name" value="GATase"/>
    <property type="match status" value="1"/>
</dbReference>
<comment type="pathway">
    <text evidence="4">Amino-acid biosynthesis; L-tryptophan biosynthesis; L-tryptophan from chorismate: step 3/5.</text>
</comment>
<accession>A0AAD4GJT2</accession>
<proteinExistence type="inferred from homology"/>
<dbReference type="Gene3D" id="3.40.50.880">
    <property type="match status" value="1"/>
</dbReference>
<evidence type="ECO:0000256" key="7">
    <source>
        <dbReference type="ARBA" id="ARBA00012266"/>
    </source>
</evidence>
<dbReference type="EMBL" id="WHUW01000003">
    <property type="protein sequence ID" value="KAF8448679.1"/>
    <property type="molecule type" value="Genomic_DNA"/>
</dbReference>
<evidence type="ECO:0000313" key="24">
    <source>
        <dbReference type="EMBL" id="KAF8448679.1"/>
    </source>
</evidence>
<evidence type="ECO:0000256" key="15">
    <source>
        <dbReference type="ARBA" id="ARBA00023141"/>
    </source>
</evidence>
<keyword evidence="15" id="KW-0057">Aromatic amino acid biosynthesis</keyword>
<dbReference type="EC" id="5.3.1.24" evidence="9"/>
<evidence type="ECO:0000256" key="8">
    <source>
        <dbReference type="ARBA" id="ARBA00012362"/>
    </source>
</evidence>
<dbReference type="InterPro" id="IPR001468">
    <property type="entry name" value="Indole-3-GlycerolPSynthase_CS"/>
</dbReference>
<organism evidence="24 25">
    <name type="scientific">Boletus edulis BED1</name>
    <dbReference type="NCBI Taxonomy" id="1328754"/>
    <lineage>
        <taxon>Eukaryota</taxon>
        <taxon>Fungi</taxon>
        <taxon>Dikarya</taxon>
        <taxon>Basidiomycota</taxon>
        <taxon>Agaricomycotina</taxon>
        <taxon>Agaricomycetes</taxon>
        <taxon>Agaricomycetidae</taxon>
        <taxon>Boletales</taxon>
        <taxon>Boletineae</taxon>
        <taxon>Boletaceae</taxon>
        <taxon>Boletoideae</taxon>
        <taxon>Boletus</taxon>
    </lineage>
</organism>
<dbReference type="InterPro" id="IPR017926">
    <property type="entry name" value="GATASE"/>
</dbReference>
<evidence type="ECO:0000256" key="12">
    <source>
        <dbReference type="ARBA" id="ARBA00022793"/>
    </source>
</evidence>
<gene>
    <name evidence="24" type="ORF">L210DRAFT_3640340</name>
</gene>
<keyword evidence="18" id="KW-0511">Multifunctional enzyme</keyword>
<keyword evidence="11" id="KW-0028">Amino-acid biosynthesis</keyword>
<dbReference type="GO" id="GO:0004049">
    <property type="term" value="F:anthranilate synthase activity"/>
    <property type="evidence" value="ECO:0007669"/>
    <property type="project" value="UniProtKB-EC"/>
</dbReference>
<dbReference type="InterPro" id="IPR013798">
    <property type="entry name" value="Indole-3-glycerol_P_synth_dom"/>
</dbReference>
<dbReference type="CDD" id="cd00331">
    <property type="entry name" value="IGPS"/>
    <property type="match status" value="1"/>
</dbReference>
<dbReference type="PRINTS" id="PR00096">
    <property type="entry name" value="GATASE"/>
</dbReference>
<evidence type="ECO:0000256" key="10">
    <source>
        <dbReference type="ARBA" id="ARBA00018819"/>
    </source>
</evidence>
<keyword evidence="13" id="KW-0822">Tryptophan biosynthesis</keyword>
<evidence type="ECO:0000256" key="13">
    <source>
        <dbReference type="ARBA" id="ARBA00022822"/>
    </source>
</evidence>
<evidence type="ECO:0000259" key="22">
    <source>
        <dbReference type="Pfam" id="PF00218"/>
    </source>
</evidence>
<dbReference type="Gene3D" id="3.20.20.70">
    <property type="entry name" value="Aldolase class I"/>
    <property type="match status" value="2"/>
</dbReference>
<comment type="pathway">
    <text evidence="5">Amino-acid biosynthesis; L-tryptophan biosynthesis; L-tryptophan from chorismate: step 4/5.</text>
</comment>
<dbReference type="HAMAP" id="MF_00135">
    <property type="entry name" value="PRAI"/>
    <property type="match status" value="1"/>
</dbReference>
<evidence type="ECO:0000256" key="3">
    <source>
        <dbReference type="ARBA" id="ARBA00003272"/>
    </source>
</evidence>
<comment type="catalytic activity">
    <reaction evidence="19">
        <text>chorismate + L-glutamine = anthranilate + pyruvate + L-glutamate + H(+)</text>
        <dbReference type="Rhea" id="RHEA:21732"/>
        <dbReference type="ChEBI" id="CHEBI:15361"/>
        <dbReference type="ChEBI" id="CHEBI:15378"/>
        <dbReference type="ChEBI" id="CHEBI:16567"/>
        <dbReference type="ChEBI" id="CHEBI:29748"/>
        <dbReference type="ChEBI" id="CHEBI:29985"/>
        <dbReference type="ChEBI" id="CHEBI:58359"/>
        <dbReference type="EC" id="4.1.3.27"/>
    </reaction>
</comment>
<dbReference type="CDD" id="cd00405">
    <property type="entry name" value="PRAI"/>
    <property type="match status" value="1"/>
</dbReference>
<feature type="domain" description="N-(5'phosphoribosyl) anthranilate isomerase (PRAI)" evidence="23">
    <location>
        <begin position="826"/>
        <end position="869"/>
    </location>
</feature>
<dbReference type="EC" id="4.1.1.48" evidence="8"/>
<evidence type="ECO:0000313" key="25">
    <source>
        <dbReference type="Proteomes" id="UP001194468"/>
    </source>
</evidence>
<dbReference type="NCBIfam" id="TIGR00566">
    <property type="entry name" value="trpG_papA"/>
    <property type="match status" value="1"/>
</dbReference>
<dbReference type="InterPro" id="IPR013785">
    <property type="entry name" value="Aldolase_TIM"/>
</dbReference>
<evidence type="ECO:0000256" key="5">
    <source>
        <dbReference type="ARBA" id="ARBA00004696"/>
    </source>
</evidence>
<dbReference type="Pfam" id="PF00218">
    <property type="entry name" value="IGPS"/>
    <property type="match status" value="1"/>
</dbReference>
<evidence type="ECO:0000256" key="19">
    <source>
        <dbReference type="ARBA" id="ARBA00047683"/>
    </source>
</evidence>
<comment type="catalytic activity">
    <reaction evidence="1">
        <text>N-(5-phospho-beta-D-ribosyl)anthranilate = 1-(2-carboxyphenylamino)-1-deoxy-D-ribulose 5-phosphate</text>
        <dbReference type="Rhea" id="RHEA:21540"/>
        <dbReference type="ChEBI" id="CHEBI:18277"/>
        <dbReference type="ChEBI" id="CHEBI:58613"/>
        <dbReference type="EC" id="5.3.1.24"/>
    </reaction>
</comment>
<keyword evidence="12" id="KW-0210">Decarboxylase</keyword>
<evidence type="ECO:0000259" key="21">
    <source>
        <dbReference type="Pfam" id="PF00117"/>
    </source>
</evidence>
<keyword evidence="16" id="KW-0413">Isomerase</keyword>
<evidence type="ECO:0000256" key="16">
    <source>
        <dbReference type="ARBA" id="ARBA00023235"/>
    </source>
</evidence>
<dbReference type="SUPFAM" id="SSF51366">
    <property type="entry name" value="Ribulose-phoshate binding barrel"/>
    <property type="match status" value="3"/>
</dbReference>
<dbReference type="Pfam" id="PF00697">
    <property type="entry name" value="PRAI"/>
    <property type="match status" value="2"/>
</dbReference>
<feature type="compositionally biased region" description="Basic and acidic residues" evidence="20">
    <location>
        <begin position="863"/>
        <end position="872"/>
    </location>
</feature>